<protein>
    <recommendedName>
        <fullName evidence="1">PEP-utilising enzyme C-terminal domain-containing protein</fullName>
    </recommendedName>
</protein>
<proteinExistence type="predicted"/>
<reference evidence="3" key="1">
    <citation type="journal article" date="2019" name="Int. J. Syst. Evol. Microbiol.">
        <title>The Global Catalogue of Microorganisms (GCM) 10K type strain sequencing project: providing services to taxonomists for standard genome sequencing and annotation.</title>
        <authorList>
            <consortium name="The Broad Institute Genomics Platform"/>
            <consortium name="The Broad Institute Genome Sequencing Center for Infectious Disease"/>
            <person name="Wu L."/>
            <person name="Ma J."/>
        </authorList>
    </citation>
    <scope>NUCLEOTIDE SEQUENCE [LARGE SCALE GENOMIC DNA]</scope>
    <source>
        <strain evidence="3">JCM 9458</strain>
    </source>
</reference>
<evidence type="ECO:0000259" key="1">
    <source>
        <dbReference type="Pfam" id="PF02896"/>
    </source>
</evidence>
<dbReference type="EMBL" id="BAAAYN010000044">
    <property type="protein sequence ID" value="GAA3393977.1"/>
    <property type="molecule type" value="Genomic_DNA"/>
</dbReference>
<dbReference type="Pfam" id="PF02896">
    <property type="entry name" value="PEP-utilizers_C"/>
    <property type="match status" value="1"/>
</dbReference>
<evidence type="ECO:0000313" key="3">
    <source>
        <dbReference type="Proteomes" id="UP001501676"/>
    </source>
</evidence>
<dbReference type="PANTHER" id="PTHR46244">
    <property type="entry name" value="PHOSPHOENOLPYRUVATE-PROTEIN PHOSPHOTRANSFERASE"/>
    <property type="match status" value="1"/>
</dbReference>
<dbReference type="InterPro" id="IPR000121">
    <property type="entry name" value="PEP_util_C"/>
</dbReference>
<dbReference type="PANTHER" id="PTHR46244:SF3">
    <property type="entry name" value="PHOSPHOENOLPYRUVATE-PROTEIN PHOSPHOTRANSFERASE"/>
    <property type="match status" value="1"/>
</dbReference>
<dbReference type="InterPro" id="IPR050499">
    <property type="entry name" value="PEP-utilizing_PTS_enzyme"/>
</dbReference>
<gene>
    <name evidence="2" type="ORF">GCM10020369_61640</name>
</gene>
<feature type="domain" description="PEP-utilising enzyme C-terminal" evidence="1">
    <location>
        <begin position="15"/>
        <end position="272"/>
    </location>
</feature>
<dbReference type="Proteomes" id="UP001501676">
    <property type="component" value="Unassembled WGS sequence"/>
</dbReference>
<name>A0ABP6T857_9ACTN</name>
<evidence type="ECO:0000313" key="2">
    <source>
        <dbReference type="EMBL" id="GAA3393977.1"/>
    </source>
</evidence>
<dbReference type="RefSeq" id="WP_345731756.1">
    <property type="nucleotide sequence ID" value="NZ_BAAAYN010000044.1"/>
</dbReference>
<keyword evidence="3" id="KW-1185">Reference proteome</keyword>
<dbReference type="InterPro" id="IPR015813">
    <property type="entry name" value="Pyrv/PenolPyrv_kinase-like_dom"/>
</dbReference>
<organism evidence="2 3">
    <name type="scientific">Cryptosporangium minutisporangium</name>
    <dbReference type="NCBI Taxonomy" id="113569"/>
    <lineage>
        <taxon>Bacteria</taxon>
        <taxon>Bacillati</taxon>
        <taxon>Actinomycetota</taxon>
        <taxon>Actinomycetes</taxon>
        <taxon>Cryptosporangiales</taxon>
        <taxon>Cryptosporangiaceae</taxon>
        <taxon>Cryptosporangium</taxon>
    </lineage>
</organism>
<dbReference type="Gene3D" id="3.20.20.60">
    <property type="entry name" value="Phosphoenolpyruvate-binding domains"/>
    <property type="match status" value="1"/>
</dbReference>
<dbReference type="InterPro" id="IPR040442">
    <property type="entry name" value="Pyrv_kinase-like_dom_sf"/>
</dbReference>
<comment type="caution">
    <text evidence="2">The sequence shown here is derived from an EMBL/GenBank/DDBJ whole genome shotgun (WGS) entry which is preliminary data.</text>
</comment>
<sequence>MPSAFSTPSSDRGRLADGQPVSLLAELVDPAEAESAAAGGAEGVGLLRSWFAVRRDGAPLPVADQQAGYRRVLRTFPGARVAVEALDPGERQGAFGIRGVRALQARPDVLSAQLDALSGAARETGAEQVDVGIVTATVTEPDEVTWFLEEARFGGIATAGVLVDLPAAAVLAGTILRAASFATIDTDGLTRYAVAADRTAGTGRWDDPWQPATLRLAELVGASGSLAGKDISARGAGAADPLLACVLIGLGVTSLVLPVDRLAPVRAELARHTFSDCLRYAELATRAASAQDARRRVTAAVDH</sequence>
<dbReference type="SUPFAM" id="SSF51621">
    <property type="entry name" value="Phosphoenolpyruvate/pyruvate domain"/>
    <property type="match status" value="1"/>
</dbReference>
<accession>A0ABP6T857</accession>